<sequence>MSRRLILWIVGCLAVVVALILLANAWNGLWSFLPWSAESSLERAETARDVAQDDATARSIESEGQADQIQRIETVHRQIVTVQNATQDAITQARSAPDANDPLEPGRAVRLQSSDRMLCGYAPDLC</sequence>
<dbReference type="EMBL" id="CP062006">
    <property type="protein sequence ID" value="QTC88122.1"/>
    <property type="molecule type" value="Genomic_DNA"/>
</dbReference>
<protein>
    <recommendedName>
        <fullName evidence="3">DUF2570 domain-containing protein</fullName>
    </recommendedName>
</protein>
<dbReference type="Proteomes" id="UP000663942">
    <property type="component" value="Chromosome"/>
</dbReference>
<evidence type="ECO:0000313" key="1">
    <source>
        <dbReference type="EMBL" id="QTC88122.1"/>
    </source>
</evidence>
<accession>A0ABX7SK98</accession>
<gene>
    <name evidence="1" type="ORF">IFE19_01555</name>
</gene>
<proteinExistence type="predicted"/>
<dbReference type="RefSeq" id="WP_207825099.1">
    <property type="nucleotide sequence ID" value="NZ_CP062006.1"/>
</dbReference>
<evidence type="ECO:0008006" key="3">
    <source>
        <dbReference type="Google" id="ProtNLM"/>
    </source>
</evidence>
<name>A0ABX7SK98_9CAUL</name>
<reference evidence="1 2" key="1">
    <citation type="submission" date="2020-09" db="EMBL/GenBank/DDBJ databases">
        <title>Brevundimonas sp. LVF1 isolated from an oligotrophic pond in Goettingen, Germany.</title>
        <authorList>
            <person name="Friedrich I."/>
            <person name="Klassen A."/>
            <person name="Neubauer H."/>
            <person name="Schneider D."/>
            <person name="Hertel R."/>
            <person name="Daniel R."/>
        </authorList>
    </citation>
    <scope>NUCLEOTIDE SEQUENCE [LARGE SCALE GENOMIC DNA]</scope>
    <source>
        <strain evidence="1 2">LVF1</strain>
    </source>
</reference>
<organism evidence="1 2">
    <name type="scientific">Brevundimonas pondensis</name>
    <dbReference type="NCBI Taxonomy" id="2774189"/>
    <lineage>
        <taxon>Bacteria</taxon>
        <taxon>Pseudomonadati</taxon>
        <taxon>Pseudomonadota</taxon>
        <taxon>Alphaproteobacteria</taxon>
        <taxon>Caulobacterales</taxon>
        <taxon>Caulobacteraceae</taxon>
        <taxon>Brevundimonas</taxon>
    </lineage>
</organism>
<keyword evidence="2" id="KW-1185">Reference proteome</keyword>
<evidence type="ECO:0000313" key="2">
    <source>
        <dbReference type="Proteomes" id="UP000663942"/>
    </source>
</evidence>